<sequence length="170" mass="18984">MCYPRTDCWVQYADFAGAVCAREMKAACPAGSYKCVNFLSDAWENTAKTHILVVQLALGGLSLTFGAFRCGNRHDVQSESILSMIEDGWNVGAIITDNAGPRDRARRILAVRWPKIVFHFCYAHQMNLLVKDTIASAWQITVAQAHDVVSMLNQSTAKWLSRLRDSMKTV</sequence>
<dbReference type="InterPro" id="IPR012337">
    <property type="entry name" value="RNaseH-like_sf"/>
</dbReference>
<organism evidence="1 2">
    <name type="scientific">Aphanomyces invadans</name>
    <dbReference type="NCBI Taxonomy" id="157072"/>
    <lineage>
        <taxon>Eukaryota</taxon>
        <taxon>Sar</taxon>
        <taxon>Stramenopiles</taxon>
        <taxon>Oomycota</taxon>
        <taxon>Saprolegniomycetes</taxon>
        <taxon>Saprolegniales</taxon>
        <taxon>Verrucalvaceae</taxon>
        <taxon>Aphanomyces</taxon>
    </lineage>
</organism>
<dbReference type="VEuPathDB" id="FungiDB:H310_14564"/>
<comment type="caution">
    <text evidence="1">The sequence shown here is derived from an EMBL/GenBank/DDBJ whole genome shotgun (WGS) entry which is preliminary data.</text>
</comment>
<accession>A0A3R6WKD5</accession>
<dbReference type="AlphaFoldDB" id="A0A3R6WKD5"/>
<dbReference type="Proteomes" id="UP000285060">
    <property type="component" value="Unassembled WGS sequence"/>
</dbReference>
<protein>
    <recommendedName>
        <fullName evidence="3">DUF659 domain-containing protein</fullName>
    </recommendedName>
</protein>
<evidence type="ECO:0008006" key="3">
    <source>
        <dbReference type="Google" id="ProtNLM"/>
    </source>
</evidence>
<keyword evidence="2" id="KW-1185">Reference proteome</keyword>
<name>A0A3R6WKD5_9STRA</name>
<proteinExistence type="predicted"/>
<evidence type="ECO:0000313" key="2">
    <source>
        <dbReference type="Proteomes" id="UP000285060"/>
    </source>
</evidence>
<dbReference type="SUPFAM" id="SSF53098">
    <property type="entry name" value="Ribonuclease H-like"/>
    <property type="match status" value="1"/>
</dbReference>
<evidence type="ECO:0000313" key="1">
    <source>
        <dbReference type="EMBL" id="RHY28643.1"/>
    </source>
</evidence>
<dbReference type="EMBL" id="QUSY01000552">
    <property type="protein sequence ID" value="RHY28643.1"/>
    <property type="molecule type" value="Genomic_DNA"/>
</dbReference>
<gene>
    <name evidence="1" type="ORF">DYB32_005806</name>
</gene>
<reference evidence="1 2" key="1">
    <citation type="submission" date="2018-08" db="EMBL/GenBank/DDBJ databases">
        <title>Aphanomyces genome sequencing and annotation.</title>
        <authorList>
            <person name="Minardi D."/>
            <person name="Oidtmann B."/>
            <person name="Van Der Giezen M."/>
            <person name="Studholme D.J."/>
        </authorList>
    </citation>
    <scope>NUCLEOTIDE SEQUENCE [LARGE SCALE GENOMIC DNA]</scope>
    <source>
        <strain evidence="1 2">NJM0002</strain>
    </source>
</reference>